<keyword evidence="1" id="KW-0812">Transmembrane</keyword>
<dbReference type="PANTHER" id="PTHR36046">
    <property type="entry name" value="PROTEIN, PUTATIVE-RELATED"/>
    <property type="match status" value="1"/>
</dbReference>
<feature type="domain" description="DUF6737" evidence="2">
    <location>
        <begin position="8"/>
        <end position="63"/>
    </location>
</feature>
<evidence type="ECO:0000313" key="4">
    <source>
        <dbReference type="Proteomes" id="UP000186868"/>
    </source>
</evidence>
<comment type="caution">
    <text evidence="3">The sequence shown here is derived from an EMBL/GenBank/DDBJ whole genome shotgun (WGS) entry which is preliminary data.</text>
</comment>
<gene>
    <name evidence="3" type="ORF">NIES593_05765</name>
</gene>
<proteinExistence type="predicted"/>
<dbReference type="EMBL" id="MRCB01000004">
    <property type="protein sequence ID" value="OKH25261.1"/>
    <property type="molecule type" value="Genomic_DNA"/>
</dbReference>
<reference evidence="3 4" key="1">
    <citation type="submission" date="2016-11" db="EMBL/GenBank/DDBJ databases">
        <title>Draft Genome Sequences of Nine Cyanobacterial Strains from Diverse Habitats.</title>
        <authorList>
            <person name="Zhu T."/>
            <person name="Hou S."/>
            <person name="Lu X."/>
            <person name="Hess W.R."/>
        </authorList>
    </citation>
    <scope>NUCLEOTIDE SEQUENCE [LARGE SCALE GENOMIC DNA]</scope>
    <source>
        <strain evidence="3 4">NIES-593</strain>
    </source>
</reference>
<dbReference type="InterPro" id="IPR046625">
    <property type="entry name" value="DUF6737"/>
</dbReference>
<dbReference type="OrthoDB" id="426582at2"/>
<protein>
    <recommendedName>
        <fullName evidence="2">DUF6737 domain-containing protein</fullName>
    </recommendedName>
</protein>
<organism evidence="3 4">
    <name type="scientific">Hydrococcus rivularis NIES-593</name>
    <dbReference type="NCBI Taxonomy" id="1921803"/>
    <lineage>
        <taxon>Bacteria</taxon>
        <taxon>Bacillati</taxon>
        <taxon>Cyanobacteriota</taxon>
        <taxon>Cyanophyceae</taxon>
        <taxon>Pleurocapsales</taxon>
        <taxon>Hydrococcaceae</taxon>
        <taxon>Hydrococcus</taxon>
    </lineage>
</organism>
<keyword evidence="4" id="KW-1185">Reference proteome</keyword>
<accession>A0A1U7HNX2</accession>
<keyword evidence="1" id="KW-0472">Membrane</keyword>
<dbReference type="Proteomes" id="UP000186868">
    <property type="component" value="Unassembled WGS sequence"/>
</dbReference>
<evidence type="ECO:0000313" key="3">
    <source>
        <dbReference type="EMBL" id="OKH25261.1"/>
    </source>
</evidence>
<evidence type="ECO:0000256" key="1">
    <source>
        <dbReference type="SAM" id="Phobius"/>
    </source>
</evidence>
<feature type="transmembrane region" description="Helical" evidence="1">
    <location>
        <begin position="20"/>
        <end position="37"/>
    </location>
</feature>
<evidence type="ECO:0000259" key="2">
    <source>
        <dbReference type="Pfam" id="PF20522"/>
    </source>
</evidence>
<dbReference type="Pfam" id="PF20522">
    <property type="entry name" value="DUF6737"/>
    <property type="match status" value="1"/>
</dbReference>
<keyword evidence="1" id="KW-1133">Transmembrane helix</keyword>
<dbReference type="RefSeq" id="WP_073598669.1">
    <property type="nucleotide sequence ID" value="NZ_MRCB01000004.1"/>
</dbReference>
<sequence length="85" mass="9827">MSEPKSFNVWNYKPWWCQPWSILLTGISIVGGSWLLVKNLWITGGLSISVLLWWSYFLILYPRLVEKVFTSNSSTAEPQTNRFGS</sequence>
<feature type="transmembrane region" description="Helical" evidence="1">
    <location>
        <begin position="44"/>
        <end position="64"/>
    </location>
</feature>
<name>A0A1U7HNX2_9CYAN</name>
<dbReference type="PANTHER" id="PTHR36046:SF1">
    <property type="entry name" value="DUF6737 DOMAIN-CONTAINING PROTEIN"/>
    <property type="match status" value="1"/>
</dbReference>
<dbReference type="STRING" id="1921803.NIES593_05765"/>
<dbReference type="AlphaFoldDB" id="A0A1U7HNX2"/>